<proteinExistence type="predicted"/>
<name>A0A540WNJ7_9BACT</name>
<dbReference type="Proteomes" id="UP000315369">
    <property type="component" value="Unassembled WGS sequence"/>
</dbReference>
<accession>A0A540WNJ7</accession>
<gene>
    <name evidence="1" type="ORF">FJV41_38665</name>
</gene>
<comment type="caution">
    <text evidence="1">The sequence shown here is derived from an EMBL/GenBank/DDBJ whole genome shotgun (WGS) entry which is preliminary data.</text>
</comment>
<dbReference type="OrthoDB" id="5506267at2"/>
<evidence type="ECO:0000313" key="1">
    <source>
        <dbReference type="EMBL" id="TQF10595.1"/>
    </source>
</evidence>
<reference evidence="1 2" key="1">
    <citation type="submission" date="2019-06" db="EMBL/GenBank/DDBJ databases">
        <authorList>
            <person name="Livingstone P."/>
            <person name="Whitworth D."/>
        </authorList>
    </citation>
    <scope>NUCLEOTIDE SEQUENCE [LARGE SCALE GENOMIC DNA]</scope>
    <source>
        <strain evidence="1 2">AM401</strain>
    </source>
</reference>
<dbReference type="EMBL" id="VIFM01000244">
    <property type="protein sequence ID" value="TQF10595.1"/>
    <property type="molecule type" value="Genomic_DNA"/>
</dbReference>
<keyword evidence="2" id="KW-1185">Reference proteome</keyword>
<sequence>MSRLGSPLAAPRVAPVERIRVKRLVPGVLLACCLMALPGTALARGQGWSVLAADTLGRGNTAFSGQIGWPGLTLGVLHGSSERFDIGGKFSFNWGREGWVRHTSPGIKLQAWMRLELAKTNQVSFALTFQPGPLFYFDDGDTDVGLALPVAFVVGIPVSSALMVNVGIDMPFHVYFGEGIGPVIPILVGGGLEYFIDSRLAATFNLRMGPSLIPDWDESEFAMEALFGIAYRF</sequence>
<protein>
    <recommendedName>
        <fullName evidence="3">Outer membrane protein beta-barrel domain-containing protein</fullName>
    </recommendedName>
</protein>
<dbReference type="AlphaFoldDB" id="A0A540WNJ7"/>
<organism evidence="1 2">
    <name type="scientific">Myxococcus llanfairpwllgwyngyllgogerychwyrndrobwllllantysiliogogogochensis</name>
    <dbReference type="NCBI Taxonomy" id="2590453"/>
    <lineage>
        <taxon>Bacteria</taxon>
        <taxon>Pseudomonadati</taxon>
        <taxon>Myxococcota</taxon>
        <taxon>Myxococcia</taxon>
        <taxon>Myxococcales</taxon>
        <taxon>Cystobacterineae</taxon>
        <taxon>Myxococcaceae</taxon>
        <taxon>Myxococcus</taxon>
    </lineage>
</organism>
<evidence type="ECO:0000313" key="2">
    <source>
        <dbReference type="Proteomes" id="UP000315369"/>
    </source>
</evidence>
<evidence type="ECO:0008006" key="3">
    <source>
        <dbReference type="Google" id="ProtNLM"/>
    </source>
</evidence>